<accession>A0A1T4RLZ2</accession>
<dbReference type="STRING" id="28122.SAMN02745108_02764"/>
<sequence>MKNRKISLTLFVATLCAITSFVFAEPEEGFYEKHDIRGFISINADYRGMRSAYANYLNKILFSKNFGHLETYQVEDDTSTVTVFEKDGSISQYEHFNDYYLGLHVEVGAQYHQFLTWFDINFMPTQVSEKPASKNSSGHDLYDIKWFSYGIDWMFGWKLFGESTIINLIPSVGFGINLLNIHLGSNYAFRTEDGDTVTVRNRYYSVFSPTINTQLELRVDLDPFSIGAYAGYRVIRFNEFDVEGYLLGEPDNNGDTWFMGVKLTWTFLSENQKKLRDKL</sequence>
<keyword evidence="1" id="KW-0732">Signal</keyword>
<feature type="chain" id="PRO_5044562713" description="Outer membrane protein beta-barrel domain-containing protein" evidence="1">
    <location>
        <begin position="25"/>
        <end position="279"/>
    </location>
</feature>
<reference evidence="2" key="2">
    <citation type="submission" date="2016-11" db="EMBL/GenBank/DDBJ databases">
        <authorList>
            <person name="Jaros S."/>
            <person name="Januszkiewicz K."/>
            <person name="Wedrychowicz H."/>
        </authorList>
    </citation>
    <scope>NUCLEOTIDE SEQUENCE [LARGE SCALE GENOMIC DNA]</scope>
    <source>
        <strain evidence="2">UWOS</strain>
    </source>
</reference>
<evidence type="ECO:0000313" key="2">
    <source>
        <dbReference type="EMBL" id="SHL12877.1"/>
    </source>
</evidence>
<dbReference type="RefSeq" id="WP_073305969.1">
    <property type="nucleotide sequence ID" value="NZ_FRAW01000037.1"/>
</dbReference>
<gene>
    <name evidence="3" type="ORF">SAMN02745108_02764</name>
    <name evidence="2" type="ORF">SAMN05720469_13717</name>
</gene>
<dbReference type="Proteomes" id="UP000190449">
    <property type="component" value="Unassembled WGS sequence"/>
</dbReference>
<dbReference type="Proteomes" id="UP000184275">
    <property type="component" value="Unassembled WGS sequence"/>
</dbReference>
<proteinExistence type="predicted"/>
<reference evidence="3 5" key="3">
    <citation type="submission" date="2017-02" db="EMBL/GenBank/DDBJ databases">
        <authorList>
            <person name="Peterson S.W."/>
        </authorList>
    </citation>
    <scope>NUCLEOTIDE SEQUENCE [LARGE SCALE GENOMIC DNA]</scope>
    <source>
        <strain evidence="3 5">ATCC 43854</strain>
    </source>
</reference>
<keyword evidence="4" id="KW-1185">Reference proteome</keyword>
<protein>
    <recommendedName>
        <fullName evidence="6">Outer membrane protein beta-barrel domain-containing protein</fullName>
    </recommendedName>
</protein>
<evidence type="ECO:0000313" key="4">
    <source>
        <dbReference type="Proteomes" id="UP000184275"/>
    </source>
</evidence>
<evidence type="ECO:0000256" key="1">
    <source>
        <dbReference type="SAM" id="SignalP"/>
    </source>
</evidence>
<evidence type="ECO:0000313" key="5">
    <source>
        <dbReference type="Proteomes" id="UP000190449"/>
    </source>
</evidence>
<evidence type="ECO:0008006" key="6">
    <source>
        <dbReference type="Google" id="ProtNLM"/>
    </source>
</evidence>
<feature type="signal peptide" evidence="1">
    <location>
        <begin position="1"/>
        <end position="24"/>
    </location>
</feature>
<organism evidence="2 4">
    <name type="scientific">Fibrobacter intestinalis</name>
    <dbReference type="NCBI Taxonomy" id="28122"/>
    <lineage>
        <taxon>Bacteria</taxon>
        <taxon>Pseudomonadati</taxon>
        <taxon>Fibrobacterota</taxon>
        <taxon>Fibrobacteria</taxon>
        <taxon>Fibrobacterales</taxon>
        <taxon>Fibrobacteraceae</taxon>
        <taxon>Fibrobacter</taxon>
    </lineage>
</organism>
<dbReference type="AlphaFoldDB" id="A0A1M6Y3R3"/>
<name>A0A1M6Y3R3_9BACT</name>
<dbReference type="EMBL" id="FRAW01000037">
    <property type="protein sequence ID" value="SHL12877.1"/>
    <property type="molecule type" value="Genomic_DNA"/>
</dbReference>
<dbReference type="EMBL" id="FUWU01000079">
    <property type="protein sequence ID" value="SKA16701.1"/>
    <property type="molecule type" value="Genomic_DNA"/>
</dbReference>
<reference evidence="4" key="1">
    <citation type="submission" date="2016-11" db="EMBL/GenBank/DDBJ databases">
        <authorList>
            <person name="Varghese N."/>
            <person name="Submissions S."/>
        </authorList>
    </citation>
    <scope>NUCLEOTIDE SEQUENCE [LARGE SCALE GENOMIC DNA]</scope>
    <source>
        <strain evidence="4">UWOS</strain>
    </source>
</reference>
<evidence type="ECO:0000313" key="3">
    <source>
        <dbReference type="EMBL" id="SKA16701.1"/>
    </source>
</evidence>
<accession>A0A1M6Y3R3</accession>